<keyword evidence="5" id="KW-0812">Transmembrane</keyword>
<dbReference type="GO" id="GO:0005886">
    <property type="term" value="C:plasma membrane"/>
    <property type="evidence" value="ECO:0007669"/>
    <property type="project" value="UniProtKB-SubCell"/>
</dbReference>
<gene>
    <name evidence="6" type="ORF">CRP01_06025</name>
</gene>
<dbReference type="EMBL" id="PDUD01000009">
    <property type="protein sequence ID" value="PHN07654.1"/>
    <property type="molecule type" value="Genomic_DNA"/>
</dbReference>
<keyword evidence="7" id="KW-1185">Reference proteome</keyword>
<comment type="caution">
    <text evidence="6">The sequence shown here is derived from an EMBL/GenBank/DDBJ whole genome shotgun (WGS) entry which is preliminary data.</text>
</comment>
<evidence type="ECO:0000256" key="5">
    <source>
        <dbReference type="SAM" id="Phobius"/>
    </source>
</evidence>
<dbReference type="RefSeq" id="WP_099149102.1">
    <property type="nucleotide sequence ID" value="NZ_PDUD01000009.1"/>
</dbReference>
<name>A0A2D0NGM0_FLAN2</name>
<sequence>MNWKHPNTISFFILICILLFALSIAYLLYQEQPEGTVFQGENSDYTFSYDLGKPYQQYYLPNDLREISGLAWNTEDQLLSIQDEEGVIFVYQTGKQEVIQKVKFGKNLDYEGIARSRNKIYVLERDGDIFEIDSLFGESVESKKYETPLSYQQDAEGLAYDHVDDCLLVALKEAGEESNETGEGLKRMIYSFDLNDNRMSETPLYYIDQLELGRLIYQKEKSYEFKPSGIAVHPENGYIYVISSVGRLLVVMNRTGELLYAERLSPSQLPQPEGITFDEEGRLYLSSEGRGGQGRLLVFNPKN</sequence>
<comment type="subcellular location">
    <subcellularLocation>
        <location evidence="1">Cell membrane</location>
    </subcellularLocation>
</comment>
<dbReference type="Proteomes" id="UP000223913">
    <property type="component" value="Unassembled WGS sequence"/>
</dbReference>
<dbReference type="OrthoDB" id="5292493at2"/>
<dbReference type="AlphaFoldDB" id="A0A2D0NGM0"/>
<organism evidence="6 7">
    <name type="scientific">Flavilitoribacter nigricans (strain ATCC 23147 / DSM 23189 / NBRC 102662 / NCIMB 1420 / SS-2)</name>
    <name type="common">Lewinella nigricans</name>
    <dbReference type="NCBI Taxonomy" id="1122177"/>
    <lineage>
        <taxon>Bacteria</taxon>
        <taxon>Pseudomonadati</taxon>
        <taxon>Bacteroidota</taxon>
        <taxon>Saprospiria</taxon>
        <taxon>Saprospirales</taxon>
        <taxon>Lewinellaceae</taxon>
        <taxon>Flavilitoribacter</taxon>
    </lineage>
</organism>
<keyword evidence="3" id="KW-1003">Cell membrane</keyword>
<keyword evidence="5" id="KW-1133">Transmembrane helix</keyword>
<dbReference type="InterPro" id="IPR011044">
    <property type="entry name" value="Quino_amine_DH_bsu"/>
</dbReference>
<evidence type="ECO:0000256" key="4">
    <source>
        <dbReference type="ARBA" id="ARBA00023136"/>
    </source>
</evidence>
<accession>A0A2D0NGM0</accession>
<dbReference type="InterPro" id="IPR011042">
    <property type="entry name" value="6-blade_b-propeller_TolB-like"/>
</dbReference>
<evidence type="ECO:0000256" key="2">
    <source>
        <dbReference type="ARBA" id="ARBA00009852"/>
    </source>
</evidence>
<protein>
    <recommendedName>
        <fullName evidence="8">SdiA-regulated family protein</fullName>
    </recommendedName>
</protein>
<dbReference type="Gene3D" id="2.120.10.30">
    <property type="entry name" value="TolB, C-terminal domain"/>
    <property type="match status" value="1"/>
</dbReference>
<keyword evidence="4 5" id="KW-0472">Membrane</keyword>
<dbReference type="SUPFAM" id="SSF50969">
    <property type="entry name" value="YVTN repeat-like/Quinoprotein amine dehydrogenase"/>
    <property type="match status" value="1"/>
</dbReference>
<feature type="transmembrane region" description="Helical" evidence="5">
    <location>
        <begin position="9"/>
        <end position="29"/>
    </location>
</feature>
<evidence type="ECO:0008006" key="8">
    <source>
        <dbReference type="Google" id="ProtNLM"/>
    </source>
</evidence>
<evidence type="ECO:0000313" key="7">
    <source>
        <dbReference type="Proteomes" id="UP000223913"/>
    </source>
</evidence>
<comment type="similarity">
    <text evidence="2">Belongs to the YjiK family.</text>
</comment>
<evidence type="ECO:0000313" key="6">
    <source>
        <dbReference type="EMBL" id="PHN07654.1"/>
    </source>
</evidence>
<reference evidence="6 7" key="1">
    <citation type="submission" date="2017-10" db="EMBL/GenBank/DDBJ databases">
        <title>The draft genome sequence of Lewinella nigricans NBRC 102662.</title>
        <authorList>
            <person name="Wang K."/>
        </authorList>
    </citation>
    <scope>NUCLEOTIDE SEQUENCE [LARGE SCALE GENOMIC DNA]</scope>
    <source>
        <strain evidence="6 7">NBRC 102662</strain>
    </source>
</reference>
<evidence type="ECO:0000256" key="1">
    <source>
        <dbReference type="ARBA" id="ARBA00004236"/>
    </source>
</evidence>
<evidence type="ECO:0000256" key="3">
    <source>
        <dbReference type="ARBA" id="ARBA00022475"/>
    </source>
</evidence>
<dbReference type="InterPro" id="IPR009722">
    <property type="entry name" value="YjiK/CarP"/>
</dbReference>
<proteinExistence type="inferred from homology"/>
<dbReference type="Pfam" id="PF06977">
    <property type="entry name" value="SdiA-regulated"/>
    <property type="match status" value="1"/>
</dbReference>